<protein>
    <submittedName>
        <fullName evidence="5">Putative Myosin-M heavy chain</fullName>
    </submittedName>
</protein>
<feature type="region of interest" description="Disordered" evidence="3">
    <location>
        <begin position="634"/>
        <end position="700"/>
    </location>
</feature>
<feature type="compositionally biased region" description="Low complexity" evidence="3">
    <location>
        <begin position="205"/>
        <end position="214"/>
    </location>
</feature>
<evidence type="ECO:0000259" key="4">
    <source>
        <dbReference type="PROSITE" id="PS50010"/>
    </source>
</evidence>
<feature type="compositionally biased region" description="Low complexity" evidence="3">
    <location>
        <begin position="637"/>
        <end position="655"/>
    </location>
</feature>
<dbReference type="PANTHER" id="PTHR46006">
    <property type="entry name" value="RHO GUANINE NUCLEOTIDE EXCHANGE FACTOR AT 64C, ISOFORM A"/>
    <property type="match status" value="1"/>
</dbReference>
<comment type="caution">
    <text evidence="5">The sequence shown here is derived from an EMBL/GenBank/DDBJ whole genome shotgun (WGS) entry which is preliminary data.</text>
</comment>
<feature type="region of interest" description="Disordered" evidence="3">
    <location>
        <begin position="285"/>
        <end position="308"/>
    </location>
</feature>
<evidence type="ECO:0000256" key="3">
    <source>
        <dbReference type="SAM" id="MobiDB-lite"/>
    </source>
</evidence>
<evidence type="ECO:0000313" key="5">
    <source>
        <dbReference type="EMBL" id="KZS04794.1"/>
    </source>
</evidence>
<dbReference type="SUPFAM" id="SSF50729">
    <property type="entry name" value="PH domain-like"/>
    <property type="match status" value="1"/>
</dbReference>
<feature type="compositionally biased region" description="Acidic residues" evidence="3">
    <location>
        <begin position="215"/>
        <end position="228"/>
    </location>
</feature>
<feature type="compositionally biased region" description="Basic and acidic residues" evidence="3">
    <location>
        <begin position="396"/>
        <end position="408"/>
    </location>
</feature>
<organism evidence="5 6">
    <name type="scientific">Daphnia magna</name>
    <dbReference type="NCBI Taxonomy" id="35525"/>
    <lineage>
        <taxon>Eukaryota</taxon>
        <taxon>Metazoa</taxon>
        <taxon>Ecdysozoa</taxon>
        <taxon>Arthropoda</taxon>
        <taxon>Crustacea</taxon>
        <taxon>Branchiopoda</taxon>
        <taxon>Diplostraca</taxon>
        <taxon>Cladocera</taxon>
        <taxon>Anomopoda</taxon>
        <taxon>Daphniidae</taxon>
        <taxon>Daphnia</taxon>
    </lineage>
</organism>
<name>A0A164M752_9CRUS</name>
<comment type="subcellular location">
    <subcellularLocation>
        <location evidence="1">Cytoplasm</location>
    </subcellularLocation>
</comment>
<feature type="region of interest" description="Disordered" evidence="3">
    <location>
        <begin position="190"/>
        <end position="239"/>
    </location>
</feature>
<dbReference type="SUPFAM" id="SSF48065">
    <property type="entry name" value="DBL homology domain (DH-domain)"/>
    <property type="match status" value="1"/>
</dbReference>
<dbReference type="Pfam" id="PF00621">
    <property type="entry name" value="RhoGEF"/>
    <property type="match status" value="1"/>
</dbReference>
<accession>A0A164M752</accession>
<evidence type="ECO:0000313" key="6">
    <source>
        <dbReference type="Proteomes" id="UP000076858"/>
    </source>
</evidence>
<keyword evidence="6" id="KW-1185">Reference proteome</keyword>
<evidence type="ECO:0000256" key="2">
    <source>
        <dbReference type="ARBA" id="ARBA00022490"/>
    </source>
</evidence>
<dbReference type="InterPro" id="IPR000219">
    <property type="entry name" value="DH_dom"/>
</dbReference>
<keyword evidence="2" id="KW-0963">Cytoplasm</keyword>
<dbReference type="SMART" id="SM00325">
    <property type="entry name" value="RhoGEF"/>
    <property type="match status" value="1"/>
</dbReference>
<proteinExistence type="predicted"/>
<sequence length="1183" mass="131013">MRKQRDHVAMYDMKVKTPPMVNKRRSWTGRLKDRFKSSTGQYGTVVVSNSVESHMAGPGDDWTSAWVTHPHLQEGHHAPSVPSLQGSVFVAANFVYDYRNKYGMDPANGWMATPAVGSIAIRRTSDWAATRGLYPVRTSPVFRTADPSMDAVAKNERKTTVASKMAADNYGAFEFRAADVNQNIRQMRQHKQHQLSVSQMVAAVPTSPQPQTSPSDDDTNGEESDESDESHPQTTVAVDRPGLIVSGQRICILTGQDSPTAIHAEKVSLKVEFQRNCPLRRSLSDRARPKMAAPASFHDTTRLTQKTRSRGSLHDLFGIAPATEPLQITIPAPISTAVSTPAAQSPGNRRKTIVRPTEPPPPPPPPPNGLCIAIGATAESKETPPVAPPRRIYRHSKTDSDSLPRDLSAKPCSDTPSVPVTPTLDLSPGITSWAGRPLIGQMVSWTAWSGHQHHQQEAEAAEAFETVKEDKLATKTRTPETPAATVTTRAEPAGDEPKRRPVSRLWPSFSSIGRDRSASRVQADPSALLPPPAEEEHIYEEIDDIKERGRGLSRAGRGGSFAGASRQDILRYLEELRKKHPTGIISVEAEQRERKRPNSPSPVSPMTPSLPQLIPADEDEDDEMGALLLAMRHNAPNRNSNRSTQSSTSTQSSSQESALSLPGITPASSTGGYQNGSSGGGEIERNDSGVGSETSGTAQRLRRMRRLNKSTHYHQLEGSTTVSPSQEDPAAIPWCVDCDQPMEPDQEEHDSLVCHRCARRRCERREVLAELLETEVRYGRDLRVLQDELYKPLLVAGLVPLRQLDAVFLNVSELSGQSQRFGQRLREAVEIALEQGDEDLLTVDVARLFLDKETEEMMDAFRRYCVRSGEASLLLSSLEKERELLRIFLRASQLENPALRRMDLHAFLMVPVQRITKYPLLLGRLLRATAQQDVEMREALREAQAKVESYLTAINAEAKELGTVSRPWRRGYSVPNLSANSTANTSSIQRPSGEELMNLRLRKMAMDCLGWSDNAAAQLVMEGFVKLTQPGELLLTTTRSRGRTLKWQNVWMGLVTLNHQDNKTSVYELGGETAADSPPVAFNAKSTVQEAAVVLIKDVKNARPGPSIYRDPLMLSYCTISSEADELPNFFEIHHIVTKESFICQTTEAGQTQQWLHRLRTLSLGLGRWKQRRNALPHVMMIN</sequence>
<dbReference type="AlphaFoldDB" id="A0A164M752"/>
<dbReference type="CDD" id="cd00160">
    <property type="entry name" value="RhoGEF"/>
    <property type="match status" value="1"/>
</dbReference>
<feature type="domain" description="DH" evidence="4">
    <location>
        <begin position="763"/>
        <end position="957"/>
    </location>
</feature>
<dbReference type="STRING" id="35525.A0A164M752"/>
<feature type="region of interest" description="Disordered" evidence="3">
    <location>
        <begin position="583"/>
        <end position="617"/>
    </location>
</feature>
<feature type="compositionally biased region" description="Polar residues" evidence="3">
    <location>
        <begin position="338"/>
        <end position="347"/>
    </location>
</feature>
<feature type="compositionally biased region" description="Polar residues" evidence="3">
    <location>
        <begin position="689"/>
        <end position="698"/>
    </location>
</feature>
<feature type="region of interest" description="Disordered" evidence="3">
    <location>
        <begin position="338"/>
        <end position="423"/>
    </location>
</feature>
<dbReference type="Proteomes" id="UP000076858">
    <property type="component" value="Unassembled WGS sequence"/>
</dbReference>
<dbReference type="GO" id="GO:0005085">
    <property type="term" value="F:guanyl-nucleotide exchange factor activity"/>
    <property type="evidence" value="ECO:0007669"/>
    <property type="project" value="InterPro"/>
</dbReference>
<gene>
    <name evidence="5" type="ORF">APZ42_032146</name>
</gene>
<feature type="region of interest" description="Disordered" evidence="3">
    <location>
        <begin position="474"/>
        <end position="536"/>
    </location>
</feature>
<dbReference type="GO" id="GO:0035025">
    <property type="term" value="P:positive regulation of Rho protein signal transduction"/>
    <property type="evidence" value="ECO:0007669"/>
    <property type="project" value="TreeGrafter"/>
</dbReference>
<dbReference type="OrthoDB" id="2015333at2759"/>
<evidence type="ECO:0000256" key="1">
    <source>
        <dbReference type="ARBA" id="ARBA00004496"/>
    </source>
</evidence>
<dbReference type="Gene3D" id="1.20.900.10">
    <property type="entry name" value="Dbl homology (DH) domain"/>
    <property type="match status" value="1"/>
</dbReference>
<dbReference type="EMBL" id="LRGB01003056">
    <property type="protein sequence ID" value="KZS04794.1"/>
    <property type="molecule type" value="Genomic_DNA"/>
</dbReference>
<dbReference type="PROSITE" id="PS50010">
    <property type="entry name" value="DH_2"/>
    <property type="match status" value="1"/>
</dbReference>
<dbReference type="InterPro" id="IPR035899">
    <property type="entry name" value="DBL_dom_sf"/>
</dbReference>
<dbReference type="PANTHER" id="PTHR46006:SF5">
    <property type="entry name" value="DH DOMAIN-CONTAINING PROTEIN"/>
    <property type="match status" value="1"/>
</dbReference>
<dbReference type="GO" id="GO:0005737">
    <property type="term" value="C:cytoplasm"/>
    <property type="evidence" value="ECO:0007669"/>
    <property type="project" value="UniProtKB-SubCell"/>
</dbReference>
<dbReference type="InterPro" id="IPR051480">
    <property type="entry name" value="Endocytic_GEF_Adapter"/>
</dbReference>
<reference evidence="5 6" key="1">
    <citation type="submission" date="2016-03" db="EMBL/GenBank/DDBJ databases">
        <title>EvidentialGene: Evidence-directed Construction of Genes on Genomes.</title>
        <authorList>
            <person name="Gilbert D.G."/>
            <person name="Choi J.-H."/>
            <person name="Mockaitis K."/>
            <person name="Colbourne J."/>
            <person name="Pfrender M."/>
        </authorList>
    </citation>
    <scope>NUCLEOTIDE SEQUENCE [LARGE SCALE GENOMIC DNA]</scope>
    <source>
        <strain evidence="5 6">Xinb3</strain>
        <tissue evidence="5">Complete organism</tissue>
    </source>
</reference>
<feature type="compositionally biased region" description="Pro residues" evidence="3">
    <location>
        <begin position="357"/>
        <end position="368"/>
    </location>
</feature>